<accession>A0A5J4WG57</accession>
<protein>
    <submittedName>
        <fullName evidence="1">Uncharacterized protein</fullName>
    </submittedName>
</protein>
<evidence type="ECO:0000313" key="1">
    <source>
        <dbReference type="EMBL" id="KAA6393623.1"/>
    </source>
</evidence>
<dbReference type="GO" id="GO:0007018">
    <property type="term" value="P:microtubule-based movement"/>
    <property type="evidence" value="ECO:0007669"/>
    <property type="project" value="InterPro"/>
</dbReference>
<reference evidence="1 2" key="1">
    <citation type="submission" date="2019-03" db="EMBL/GenBank/DDBJ databases">
        <title>Single cell metagenomics reveals metabolic interactions within the superorganism composed of flagellate Streblomastix strix and complex community of Bacteroidetes bacteria on its surface.</title>
        <authorList>
            <person name="Treitli S.C."/>
            <person name="Kolisko M."/>
            <person name="Husnik F."/>
            <person name="Keeling P."/>
            <person name="Hampl V."/>
        </authorList>
    </citation>
    <scope>NUCLEOTIDE SEQUENCE [LARGE SCALE GENOMIC DNA]</scope>
    <source>
        <strain evidence="1">ST1C</strain>
    </source>
</reference>
<dbReference type="EMBL" id="SNRW01002182">
    <property type="protein sequence ID" value="KAA6393623.1"/>
    <property type="molecule type" value="Genomic_DNA"/>
</dbReference>
<dbReference type="GO" id="GO:0045505">
    <property type="term" value="F:dynein intermediate chain binding"/>
    <property type="evidence" value="ECO:0007669"/>
    <property type="project" value="InterPro"/>
</dbReference>
<gene>
    <name evidence="1" type="ORF">EZS28_010848</name>
</gene>
<feature type="non-terminal residue" evidence="1">
    <location>
        <position position="270"/>
    </location>
</feature>
<dbReference type="GO" id="GO:0051959">
    <property type="term" value="F:dynein light intermediate chain binding"/>
    <property type="evidence" value="ECO:0007669"/>
    <property type="project" value="InterPro"/>
</dbReference>
<dbReference type="AlphaFoldDB" id="A0A5J4WG57"/>
<dbReference type="Gene3D" id="1.20.920.20">
    <property type="match status" value="1"/>
</dbReference>
<dbReference type="Proteomes" id="UP000324800">
    <property type="component" value="Unassembled WGS sequence"/>
</dbReference>
<dbReference type="InterPro" id="IPR042219">
    <property type="entry name" value="AAA_lid_11_sf"/>
</dbReference>
<comment type="caution">
    <text evidence="1">The sequence shown here is derived from an EMBL/GenBank/DDBJ whole genome shotgun (WGS) entry which is preliminary data.</text>
</comment>
<dbReference type="Gene3D" id="1.10.8.720">
    <property type="entry name" value="Region D6 of dynein motor"/>
    <property type="match status" value="1"/>
</dbReference>
<dbReference type="GO" id="GO:0030286">
    <property type="term" value="C:dynein complex"/>
    <property type="evidence" value="ECO:0007669"/>
    <property type="project" value="InterPro"/>
</dbReference>
<sequence>MKPRATSITQHKFQPDVLERVSKTAKSQQSYSHIDKEIEPKRAKVKESMEKLELMQQALAKKKFELHGVEDKKAYIKAKYEALITKNAKIEAEIEAIRVKLIKKSFFMISQHAANVQKDCVIYPKLKEISEVFIQYLGIDPVSMLGQLAIETGFAVRLILKSSGRSQQLVIKRLIERDKEKCLWKFAAGSSGAPAPKQQQGGMKSFPVAVLQTLIKVVNEPPLGLRVNLQRSMMPFAEHFDDHPDPLQRVVWKRLLFGLGFFHAVIYKRR</sequence>
<dbReference type="PANTHER" id="PTHR22878">
    <property type="entry name" value="DYNEIN HEAVY CHAIN 6, AXONEMAL-LIKE-RELATED"/>
    <property type="match status" value="1"/>
</dbReference>
<dbReference type="InterPro" id="IPR026983">
    <property type="entry name" value="DHC"/>
</dbReference>
<dbReference type="OrthoDB" id="10251809at2759"/>
<evidence type="ECO:0000313" key="2">
    <source>
        <dbReference type="Proteomes" id="UP000324800"/>
    </source>
</evidence>
<name>A0A5J4WG57_9EUKA</name>
<organism evidence="1 2">
    <name type="scientific">Streblomastix strix</name>
    <dbReference type="NCBI Taxonomy" id="222440"/>
    <lineage>
        <taxon>Eukaryota</taxon>
        <taxon>Metamonada</taxon>
        <taxon>Preaxostyla</taxon>
        <taxon>Oxymonadida</taxon>
        <taxon>Streblomastigidae</taxon>
        <taxon>Streblomastix</taxon>
    </lineage>
</organism>
<proteinExistence type="predicted"/>